<protein>
    <submittedName>
        <fullName evidence="1">Class I SAM-dependent methyltransferase</fullName>
    </submittedName>
</protein>
<feature type="non-terminal residue" evidence="1">
    <location>
        <position position="1"/>
    </location>
</feature>
<evidence type="ECO:0000313" key="1">
    <source>
        <dbReference type="EMBL" id="MBF4986503.1"/>
    </source>
</evidence>
<reference evidence="1 2" key="1">
    <citation type="submission" date="2020-11" db="EMBL/GenBank/DDBJ databases">
        <title>P. mediterranea TC4 genome.</title>
        <authorList>
            <person name="Molmeret M."/>
        </authorList>
    </citation>
    <scope>NUCLEOTIDE SEQUENCE [LARGE SCALE GENOMIC DNA]</scope>
    <source>
        <strain evidence="1 2">TC4</strain>
    </source>
</reference>
<dbReference type="GO" id="GO:0032259">
    <property type="term" value="P:methylation"/>
    <property type="evidence" value="ECO:0007669"/>
    <property type="project" value="UniProtKB-KW"/>
</dbReference>
<dbReference type="EMBL" id="JADKYU010001260">
    <property type="protein sequence ID" value="MBF4986503.1"/>
    <property type="molecule type" value="Genomic_DNA"/>
</dbReference>
<keyword evidence="1" id="KW-0808">Transferase</keyword>
<dbReference type="GO" id="GO:0008168">
    <property type="term" value="F:methyltransferase activity"/>
    <property type="evidence" value="ECO:0007669"/>
    <property type="project" value="UniProtKB-KW"/>
</dbReference>
<keyword evidence="1" id="KW-0489">Methyltransferase</keyword>
<evidence type="ECO:0000313" key="2">
    <source>
        <dbReference type="Proteomes" id="UP001194729"/>
    </source>
</evidence>
<name>A0ABS0AAU8_9FLAO</name>
<comment type="caution">
    <text evidence="1">The sequence shown here is derived from an EMBL/GenBank/DDBJ whole genome shotgun (WGS) entry which is preliminary data.</text>
</comment>
<sequence>YYLTRDRITLLMSEFQLQLLEPIKTTNVQDERAMTTLLFSK</sequence>
<proteinExistence type="predicted"/>
<accession>A0ABS0AAU8</accession>
<keyword evidence="2" id="KW-1185">Reference proteome</keyword>
<gene>
    <name evidence="1" type="ORF">FNJ87_20060</name>
</gene>
<organism evidence="1 2">
    <name type="scientific">Nonlabens mediterrranea</name>
    <dbReference type="NCBI Taxonomy" id="1419947"/>
    <lineage>
        <taxon>Bacteria</taxon>
        <taxon>Pseudomonadati</taxon>
        <taxon>Bacteroidota</taxon>
        <taxon>Flavobacteriia</taxon>
        <taxon>Flavobacteriales</taxon>
        <taxon>Flavobacteriaceae</taxon>
        <taxon>Nonlabens</taxon>
    </lineage>
</organism>
<dbReference type="Proteomes" id="UP001194729">
    <property type="component" value="Unassembled WGS sequence"/>
</dbReference>